<dbReference type="RefSeq" id="WP_249328401.1">
    <property type="nucleotide sequence ID" value="NZ_CP060635.1"/>
</dbReference>
<sequence>MKKTIVIVCSCDTKYREAAFIRERVEAEGLQALVVDVATGPGPSYGYDIPREEVAEAAGTRWEELEGKTKGEKIAFMRGAVTLLVSRLYREGQLDGILAVGGLQNTEMATEAMRSLPIGVPKVMATTVACGRKKFEDVVGEKDLVVIPSICDFTGLNMVTERIIANACSCCAGMVKAGACALEKGEKPVVAVTLMGITNTGACAAIDYLEEHGVQAIGFHSTGAGGPIMEDLAGAGFIDGILDMSLHEITSGYFGGGFSYGPRSEIRLTQAVRNRVPLVVTPGGLDFVDFALGEFPDRMDERVYMMHNHKMAHIKILPDEARSIAREVKDRLAAVDYPVRLLLPTEGMRGNTGPGEELYQPEVDAALLGELKMLKNPWVQIKEISGNLNTESWGREAAREMLEELKEAKARTEVNR</sequence>
<organism evidence="3 4">
    <name type="scientific">Wansuia hejianensis</name>
    <dbReference type="NCBI Taxonomy" id="2763667"/>
    <lineage>
        <taxon>Bacteria</taxon>
        <taxon>Bacillati</taxon>
        <taxon>Bacillota</taxon>
        <taxon>Clostridia</taxon>
        <taxon>Lachnospirales</taxon>
        <taxon>Lachnospiraceae</taxon>
        <taxon>Wansuia</taxon>
    </lineage>
</organism>
<feature type="domain" description="UPF0261" evidence="1">
    <location>
        <begin position="3"/>
        <end position="177"/>
    </location>
</feature>
<proteinExistence type="predicted"/>
<feature type="domain" description="UPF0261" evidence="2">
    <location>
        <begin position="187"/>
        <end position="403"/>
    </location>
</feature>
<dbReference type="Gene3D" id="3.40.50.12020">
    <property type="entry name" value="Uncharacterised protein family UPF0261, NN domain"/>
    <property type="match status" value="1"/>
</dbReference>
<evidence type="ECO:0000313" key="3">
    <source>
        <dbReference type="EMBL" id="QNM07705.1"/>
    </source>
</evidence>
<dbReference type="Pfam" id="PF06792">
    <property type="entry name" value="UPF0261"/>
    <property type="match status" value="1"/>
</dbReference>
<dbReference type="Pfam" id="PF23189">
    <property type="entry name" value="UPF0261_C"/>
    <property type="match status" value="1"/>
</dbReference>
<dbReference type="InterPro" id="IPR008322">
    <property type="entry name" value="UPF0261"/>
</dbReference>
<dbReference type="Gene3D" id="3.40.50.12030">
    <property type="entry name" value="Uncharacterised protein family UPF0261, NC domain"/>
    <property type="match status" value="1"/>
</dbReference>
<dbReference type="Proteomes" id="UP000515860">
    <property type="component" value="Chromosome"/>
</dbReference>
<dbReference type="InterPro" id="IPR044122">
    <property type="entry name" value="UPF0261_N"/>
</dbReference>
<keyword evidence="3" id="KW-0067">ATP-binding</keyword>
<dbReference type="PIRSF" id="PIRSF033271">
    <property type="entry name" value="UCP033271"/>
    <property type="match status" value="1"/>
</dbReference>
<dbReference type="KEGG" id="whj:H9Q79_12355"/>
<evidence type="ECO:0000259" key="1">
    <source>
        <dbReference type="Pfam" id="PF06792"/>
    </source>
</evidence>
<dbReference type="InterPro" id="IPR051353">
    <property type="entry name" value="Tobamovirus_resist_UPF0261"/>
</dbReference>
<keyword evidence="3" id="KW-0547">Nucleotide-binding</keyword>
<dbReference type="GO" id="GO:0005524">
    <property type="term" value="F:ATP binding"/>
    <property type="evidence" value="ECO:0007669"/>
    <property type="project" value="UniProtKB-KW"/>
</dbReference>
<dbReference type="PANTHER" id="PTHR31862:SF1">
    <property type="entry name" value="UPF0261 DOMAIN PROTEIN (AFU_ORTHOLOGUE AFUA_1G10120)"/>
    <property type="match status" value="1"/>
</dbReference>
<reference evidence="3 4" key="1">
    <citation type="submission" date="2020-08" db="EMBL/GenBank/DDBJ databases">
        <authorList>
            <person name="Liu C."/>
            <person name="Sun Q."/>
        </authorList>
    </citation>
    <scope>NUCLEOTIDE SEQUENCE [LARGE SCALE GENOMIC DNA]</scope>
    <source>
        <strain evidence="3 4">NSJ-29</strain>
    </source>
</reference>
<dbReference type="AlphaFoldDB" id="A0A7G9GA73"/>
<keyword evidence="4" id="KW-1185">Reference proteome</keyword>
<protein>
    <submittedName>
        <fullName evidence="3">Tm-1-like ATP-binding domain-containing protein</fullName>
    </submittedName>
</protein>
<dbReference type="EMBL" id="CP060635">
    <property type="protein sequence ID" value="QNM07705.1"/>
    <property type="molecule type" value="Genomic_DNA"/>
</dbReference>
<name>A0A7G9GA73_9FIRM</name>
<dbReference type="PANTHER" id="PTHR31862">
    <property type="entry name" value="UPF0261 DOMAIN PROTEIN (AFU_ORTHOLOGUE AFUA_1G10120)"/>
    <property type="match status" value="1"/>
</dbReference>
<dbReference type="CDD" id="cd15488">
    <property type="entry name" value="Tm-1-like"/>
    <property type="match status" value="1"/>
</dbReference>
<evidence type="ECO:0000313" key="4">
    <source>
        <dbReference type="Proteomes" id="UP000515860"/>
    </source>
</evidence>
<gene>
    <name evidence="3" type="ORF">H9Q79_12355</name>
</gene>
<evidence type="ECO:0000259" key="2">
    <source>
        <dbReference type="Pfam" id="PF23189"/>
    </source>
</evidence>
<accession>A0A7G9GA73</accession>
<dbReference type="InterPro" id="IPR056778">
    <property type="entry name" value="UPF0261_C"/>
</dbReference>